<sequence length="184" mass="21119">MVSAHTCSRARQKGQCDNRVLYSIAEVGASRDSKRETLNTYKSKILIILQLLNYNIIIKLNVVANSTCKIKAHKRNVELSQYPAEPKPASATQLLKSKHKQASQDAIGKMLIRKNIRSKYAAIWKRLLTFTLKITQSRQLVIFNPTQYQSQRRSLNVNSSTDPNARYSYRKLKACKKSRTLKMF</sequence>
<protein>
    <submittedName>
        <fullName evidence="1">Hypothetical_protein</fullName>
    </submittedName>
</protein>
<comment type="caution">
    <text evidence="1">The sequence shown here is derived from an EMBL/GenBank/DDBJ whole genome shotgun (WGS) entry which is preliminary data.</text>
</comment>
<proteinExistence type="predicted"/>
<keyword evidence="2" id="KW-1185">Reference proteome</keyword>
<accession>A0ABP1HGN7</accession>
<dbReference type="Proteomes" id="UP001642409">
    <property type="component" value="Unassembled WGS sequence"/>
</dbReference>
<name>A0ABP1HGN7_9EUKA</name>
<dbReference type="EMBL" id="CAXDID020000031">
    <property type="protein sequence ID" value="CAL5993998.1"/>
    <property type="molecule type" value="Genomic_DNA"/>
</dbReference>
<reference evidence="1 2" key="1">
    <citation type="submission" date="2024-07" db="EMBL/GenBank/DDBJ databases">
        <authorList>
            <person name="Akdeniz Z."/>
        </authorList>
    </citation>
    <scope>NUCLEOTIDE SEQUENCE [LARGE SCALE GENOMIC DNA]</scope>
</reference>
<evidence type="ECO:0000313" key="2">
    <source>
        <dbReference type="Proteomes" id="UP001642409"/>
    </source>
</evidence>
<gene>
    <name evidence="1" type="ORF">HINF_LOCUS13335</name>
</gene>
<evidence type="ECO:0000313" key="1">
    <source>
        <dbReference type="EMBL" id="CAL5993998.1"/>
    </source>
</evidence>
<organism evidence="1 2">
    <name type="scientific">Hexamita inflata</name>
    <dbReference type="NCBI Taxonomy" id="28002"/>
    <lineage>
        <taxon>Eukaryota</taxon>
        <taxon>Metamonada</taxon>
        <taxon>Diplomonadida</taxon>
        <taxon>Hexamitidae</taxon>
        <taxon>Hexamitinae</taxon>
        <taxon>Hexamita</taxon>
    </lineage>
</organism>